<evidence type="ECO:0000256" key="1">
    <source>
        <dbReference type="ARBA" id="ARBA00010088"/>
    </source>
</evidence>
<dbReference type="InterPro" id="IPR010497">
    <property type="entry name" value="Epoxide_hydro_N"/>
</dbReference>
<dbReference type="PIRSF" id="PIRSF001112">
    <property type="entry name" value="Epoxide_hydrolase"/>
    <property type="match status" value="1"/>
</dbReference>
<dbReference type="EMBL" id="CAUYUE010000016">
    <property type="protein sequence ID" value="CAK0786973.1"/>
    <property type="molecule type" value="Genomic_DNA"/>
</dbReference>
<protein>
    <recommendedName>
        <fullName evidence="5">Epoxide hydrolase N-terminal domain-containing protein</fullName>
    </recommendedName>
</protein>
<keyword evidence="2" id="KW-0058">Aromatic hydrocarbons catabolism</keyword>
<keyword evidence="3" id="KW-0378">Hydrolase</keyword>
<evidence type="ECO:0000313" key="6">
    <source>
        <dbReference type="EMBL" id="CAK0786973.1"/>
    </source>
</evidence>
<feature type="domain" description="Epoxide hydrolase N-terminal" evidence="5">
    <location>
        <begin position="5"/>
        <end position="109"/>
    </location>
</feature>
<dbReference type="Pfam" id="PF06441">
    <property type="entry name" value="EHN"/>
    <property type="match status" value="1"/>
</dbReference>
<organism evidence="6 7">
    <name type="scientific">Coccomyxa viridis</name>
    <dbReference type="NCBI Taxonomy" id="1274662"/>
    <lineage>
        <taxon>Eukaryota</taxon>
        <taxon>Viridiplantae</taxon>
        <taxon>Chlorophyta</taxon>
        <taxon>core chlorophytes</taxon>
        <taxon>Trebouxiophyceae</taxon>
        <taxon>Trebouxiophyceae incertae sedis</taxon>
        <taxon>Coccomyxaceae</taxon>
        <taxon>Coccomyxa</taxon>
    </lineage>
</organism>
<evidence type="ECO:0000256" key="3">
    <source>
        <dbReference type="ARBA" id="ARBA00022801"/>
    </source>
</evidence>
<evidence type="ECO:0000313" key="7">
    <source>
        <dbReference type="Proteomes" id="UP001314263"/>
    </source>
</evidence>
<dbReference type="SUPFAM" id="SSF53474">
    <property type="entry name" value="alpha/beta-Hydrolases"/>
    <property type="match status" value="1"/>
</dbReference>
<evidence type="ECO:0000256" key="2">
    <source>
        <dbReference type="ARBA" id="ARBA00022797"/>
    </source>
</evidence>
<evidence type="ECO:0000256" key="4">
    <source>
        <dbReference type="PIRSR" id="PIRSR001112-1"/>
    </source>
</evidence>
<feature type="active site" description="Nucleophile" evidence="4">
    <location>
        <position position="177"/>
    </location>
</feature>
<sequence>MSSARDFRIAISDADIKGLQAKLRNARLHEPLEGVGWEYGMHSQVMKDFVEYWANDFDWGKQERYLNSYKQFTMDCGEIDLHFVHERSPDPAAIPLVLLHGWPCNFTDFHKMIRPLTQPAEVGGTQQSFHVVVPSLPGFAFSGQPKRPGYGPQQMGEAVNTLMLKLGYDRYVAQGGDFGGMVAYVLGALHFEHCAAVHSNITICLPSFANPWTMLQMANASLPIARKYPLFLSAEDIKGLDGLSTYVKEESGYAEIQKTKPDTLGYALNDSPAGLLAWIIEKMWRWVDGELEACISKDELLTNISLFWFTQSITSSMRLYREAIGPQSTAMPDILKHRCKAPTAIAVFPKEIWTYPKSWVAKQYNLKRWTIMPAGGHFAALEKPELLMDDMRAFFAENH</sequence>
<dbReference type="InterPro" id="IPR016292">
    <property type="entry name" value="Epoxide_hydrolase"/>
</dbReference>
<accession>A0AAV1ILY1</accession>
<comment type="caution">
    <text evidence="6">The sequence shown here is derived from an EMBL/GenBank/DDBJ whole genome shotgun (WGS) entry which is preliminary data.</text>
</comment>
<feature type="active site" description="Proton acceptor" evidence="4">
    <location>
        <position position="377"/>
    </location>
</feature>
<name>A0AAV1ILY1_9CHLO</name>
<dbReference type="Proteomes" id="UP001314263">
    <property type="component" value="Unassembled WGS sequence"/>
</dbReference>
<dbReference type="Gene3D" id="3.40.50.1820">
    <property type="entry name" value="alpha/beta hydrolase"/>
    <property type="match status" value="1"/>
</dbReference>
<dbReference type="GO" id="GO:0097176">
    <property type="term" value="P:epoxide metabolic process"/>
    <property type="evidence" value="ECO:0007669"/>
    <property type="project" value="TreeGrafter"/>
</dbReference>
<reference evidence="6 7" key="1">
    <citation type="submission" date="2023-10" db="EMBL/GenBank/DDBJ databases">
        <authorList>
            <person name="Maclean D."/>
            <person name="Macfadyen A."/>
        </authorList>
    </citation>
    <scope>NUCLEOTIDE SEQUENCE [LARGE SCALE GENOMIC DNA]</scope>
</reference>
<gene>
    <name evidence="6" type="ORF">CVIRNUC_010189</name>
</gene>
<dbReference type="PANTHER" id="PTHR21661">
    <property type="entry name" value="EPOXIDE HYDROLASE 1-RELATED"/>
    <property type="match status" value="1"/>
</dbReference>
<dbReference type="InterPro" id="IPR029058">
    <property type="entry name" value="AB_hydrolase_fold"/>
</dbReference>
<dbReference type="GO" id="GO:0004301">
    <property type="term" value="F:epoxide hydrolase activity"/>
    <property type="evidence" value="ECO:0007669"/>
    <property type="project" value="TreeGrafter"/>
</dbReference>
<comment type="similarity">
    <text evidence="1">Belongs to the peptidase S33 family.</text>
</comment>
<dbReference type="AlphaFoldDB" id="A0AAV1ILY1"/>
<proteinExistence type="inferred from homology"/>
<keyword evidence="7" id="KW-1185">Reference proteome</keyword>
<dbReference type="PRINTS" id="PR00412">
    <property type="entry name" value="EPOXHYDRLASE"/>
</dbReference>
<dbReference type="InterPro" id="IPR000639">
    <property type="entry name" value="Epox_hydrolase-like"/>
</dbReference>
<dbReference type="PANTHER" id="PTHR21661:SF35">
    <property type="entry name" value="EPOXIDE HYDROLASE"/>
    <property type="match status" value="1"/>
</dbReference>
<feature type="active site" description="Proton donor" evidence="4">
    <location>
        <position position="320"/>
    </location>
</feature>
<evidence type="ECO:0000259" key="5">
    <source>
        <dbReference type="Pfam" id="PF06441"/>
    </source>
</evidence>